<reference evidence="1 2" key="1">
    <citation type="submission" date="2018-06" db="EMBL/GenBank/DDBJ databases">
        <title>Genomic Encyclopedia of Archaeal and Bacterial Type Strains, Phase II (KMG-II): from individual species to whole genera.</title>
        <authorList>
            <person name="Goeker M."/>
        </authorList>
    </citation>
    <scope>NUCLEOTIDE SEQUENCE [LARGE SCALE GENOMIC DNA]</scope>
    <source>
        <strain evidence="1 2">DSM 15361</strain>
    </source>
</reference>
<keyword evidence="2" id="KW-1185">Reference proteome</keyword>
<dbReference type="AlphaFoldDB" id="A0A2W7HXQ3"/>
<proteinExistence type="predicted"/>
<gene>
    <name evidence="1" type="ORF">LX95_02918</name>
</gene>
<dbReference type="Proteomes" id="UP000249542">
    <property type="component" value="Unassembled WGS sequence"/>
</dbReference>
<organism evidence="1 2">
    <name type="scientific">Mesonia algae</name>
    <dbReference type="NCBI Taxonomy" id="213248"/>
    <lineage>
        <taxon>Bacteria</taxon>
        <taxon>Pseudomonadati</taxon>
        <taxon>Bacteroidota</taxon>
        <taxon>Flavobacteriia</taxon>
        <taxon>Flavobacteriales</taxon>
        <taxon>Flavobacteriaceae</taxon>
        <taxon>Mesonia</taxon>
    </lineage>
</organism>
<sequence length="415" mass="47503">MNLIQKIRNIFGNKNSLEKKIEILITQNNKLLKENNLPSEKLITDFEIKNNNASVKFEGITDSEMIKKLPEIYLNKESQETISGTLSNITGGLANVGITSTATYGLFQATANPATLMQLSSGGVGSAVVNGGQITQQAGFVQAGTTIFTPMIIFQVASVITGQYYMNNISKQLNSIQEKLDELLNLFHIERQAKLVKSFQFISEILNKQNFVIEDFVLLKMILSELTDIREEYFLMVQNSVENIKKNNLYSALNSLSKAKKIAQEFEKTGFIFKMKTSLIADELYHLAKMAEFHMNICYKNPDSNRISHLSEKFEEISNFDINELSFNRTNDLYKEIKEDTLGWIKYSEKESWFNESEIKLIRINIENGFNEFEKVKSEKFISINKSYKNLTLPFNQDKKIIIDNREGKGKLYIE</sequence>
<evidence type="ECO:0000313" key="1">
    <source>
        <dbReference type="EMBL" id="PZW36935.1"/>
    </source>
</evidence>
<protein>
    <submittedName>
        <fullName evidence="1">Uncharacterized protein</fullName>
    </submittedName>
</protein>
<accession>A0A2W7HXQ3</accession>
<name>A0A2W7HXQ3_9FLAO</name>
<comment type="caution">
    <text evidence="1">The sequence shown here is derived from an EMBL/GenBank/DDBJ whole genome shotgun (WGS) entry which is preliminary data.</text>
</comment>
<evidence type="ECO:0000313" key="2">
    <source>
        <dbReference type="Proteomes" id="UP000249542"/>
    </source>
</evidence>
<dbReference type="EMBL" id="QKYV01000027">
    <property type="protein sequence ID" value="PZW36935.1"/>
    <property type="molecule type" value="Genomic_DNA"/>
</dbReference>